<reference evidence="2 3" key="1">
    <citation type="submission" date="2016-04" db="EMBL/GenBank/DDBJ databases">
        <title>ATOL: Assembling a taxonomically balanced genome-scale reconstruction of the evolutionary history of the Enterobacteriaceae.</title>
        <authorList>
            <person name="Plunkett G.III."/>
            <person name="Neeno-Eckwall E.C."/>
            <person name="Glasner J.D."/>
            <person name="Perna N.T."/>
        </authorList>
    </citation>
    <scope>NUCLEOTIDE SEQUENCE [LARGE SCALE GENOMIC DNA]</scope>
    <source>
        <strain evidence="2 3">ATCC 51605</strain>
    </source>
</reference>
<keyword evidence="3" id="KW-1185">Reference proteome</keyword>
<feature type="compositionally biased region" description="Basic and acidic residues" evidence="1">
    <location>
        <begin position="25"/>
        <end position="35"/>
    </location>
</feature>
<dbReference type="AlphaFoldDB" id="A0A1B7ISI7"/>
<protein>
    <submittedName>
        <fullName evidence="2">Uncharacterized protein</fullName>
    </submittedName>
</protein>
<proteinExistence type="predicted"/>
<evidence type="ECO:0000313" key="3">
    <source>
        <dbReference type="Proteomes" id="UP000078410"/>
    </source>
</evidence>
<feature type="region of interest" description="Disordered" evidence="1">
    <location>
        <begin position="1"/>
        <end position="35"/>
    </location>
</feature>
<sequence length="174" mass="19926">MAGRMTRKGQKTTLSKALKPNSDVQRQDARRGTLKKDFGPSVDVYMSETTKNRLDNLIEKGVFPGEDVSPGTRGRCYALAELINQFYYDAFVRPKTKAGKEIADLYNVIWEKRIVDRCSEDEVANYLNEEGYRYPEIKKDDVVLRNITWSAVDVIKMTHTEDVISLIRAARDVK</sequence>
<evidence type="ECO:0000256" key="1">
    <source>
        <dbReference type="SAM" id="MobiDB-lite"/>
    </source>
</evidence>
<gene>
    <name evidence="2" type="ORF">M975_1218</name>
</gene>
<evidence type="ECO:0000313" key="2">
    <source>
        <dbReference type="EMBL" id="OAT32781.1"/>
    </source>
</evidence>
<dbReference type="EMBL" id="LXER01000011">
    <property type="protein sequence ID" value="OAT32781.1"/>
    <property type="molecule type" value="Genomic_DNA"/>
</dbReference>
<name>A0A1B7ISI7_9ENTR</name>
<feature type="compositionally biased region" description="Basic residues" evidence="1">
    <location>
        <begin position="1"/>
        <end position="10"/>
    </location>
</feature>
<dbReference type="Proteomes" id="UP000078410">
    <property type="component" value="Unassembled WGS sequence"/>
</dbReference>
<dbReference type="PATRIC" id="fig|1354251.4.peg.1251"/>
<organism evidence="2 3">
    <name type="scientific">Buttiauxella brennerae ATCC 51605</name>
    <dbReference type="NCBI Taxonomy" id="1354251"/>
    <lineage>
        <taxon>Bacteria</taxon>
        <taxon>Pseudomonadati</taxon>
        <taxon>Pseudomonadota</taxon>
        <taxon>Gammaproteobacteria</taxon>
        <taxon>Enterobacterales</taxon>
        <taxon>Enterobacteriaceae</taxon>
        <taxon>Buttiauxella</taxon>
    </lineage>
</organism>
<comment type="caution">
    <text evidence="2">The sequence shown here is derived from an EMBL/GenBank/DDBJ whole genome shotgun (WGS) entry which is preliminary data.</text>
</comment>
<dbReference type="RefSeq" id="WP_064557964.1">
    <property type="nucleotide sequence ID" value="NZ_LXER01000011.1"/>
</dbReference>
<accession>A0A1B7ISI7</accession>